<comment type="similarity">
    <text evidence="1">Belongs to the sigma-70 factor family. ECF subfamily.</text>
</comment>
<dbReference type="Proteomes" id="UP000436483">
    <property type="component" value="Unassembled WGS sequence"/>
</dbReference>
<dbReference type="OrthoDB" id="9797134at2"/>
<accession>A0A7X3SRI6</accession>
<evidence type="ECO:0000313" key="7">
    <source>
        <dbReference type="EMBL" id="MXQ14104.1"/>
    </source>
</evidence>
<dbReference type="GO" id="GO:0016987">
    <property type="term" value="F:sigma factor activity"/>
    <property type="evidence" value="ECO:0007669"/>
    <property type="project" value="UniProtKB-KW"/>
</dbReference>
<organism evidence="7 8">
    <name type="scientific">Microvirga makkahensis</name>
    <dbReference type="NCBI Taxonomy" id="1128670"/>
    <lineage>
        <taxon>Bacteria</taxon>
        <taxon>Pseudomonadati</taxon>
        <taxon>Pseudomonadota</taxon>
        <taxon>Alphaproteobacteria</taxon>
        <taxon>Hyphomicrobiales</taxon>
        <taxon>Methylobacteriaceae</taxon>
        <taxon>Microvirga</taxon>
    </lineage>
</organism>
<dbReference type="EMBL" id="WURB01000026">
    <property type="protein sequence ID" value="MXQ14104.1"/>
    <property type="molecule type" value="Genomic_DNA"/>
</dbReference>
<dbReference type="Gene3D" id="1.10.1740.10">
    <property type="match status" value="1"/>
</dbReference>
<dbReference type="InterPro" id="IPR039425">
    <property type="entry name" value="RNA_pol_sigma-70-like"/>
</dbReference>
<dbReference type="Pfam" id="PF04542">
    <property type="entry name" value="Sigma70_r2"/>
    <property type="match status" value="1"/>
</dbReference>
<dbReference type="Gene3D" id="1.10.10.10">
    <property type="entry name" value="Winged helix-like DNA-binding domain superfamily/Winged helix DNA-binding domain"/>
    <property type="match status" value="1"/>
</dbReference>
<keyword evidence="2" id="KW-0805">Transcription regulation</keyword>
<evidence type="ECO:0000256" key="2">
    <source>
        <dbReference type="ARBA" id="ARBA00023015"/>
    </source>
</evidence>
<comment type="caution">
    <text evidence="7">The sequence shown here is derived from an EMBL/GenBank/DDBJ whole genome shotgun (WGS) entry which is preliminary data.</text>
</comment>
<dbReference type="PANTHER" id="PTHR43133:SF25">
    <property type="entry name" value="RNA POLYMERASE SIGMA FACTOR RFAY-RELATED"/>
    <property type="match status" value="1"/>
</dbReference>
<dbReference type="Pfam" id="PF08281">
    <property type="entry name" value="Sigma70_r4_2"/>
    <property type="match status" value="1"/>
</dbReference>
<evidence type="ECO:0000259" key="5">
    <source>
        <dbReference type="Pfam" id="PF04542"/>
    </source>
</evidence>
<dbReference type="InterPro" id="IPR014284">
    <property type="entry name" value="RNA_pol_sigma-70_dom"/>
</dbReference>
<sequence length="181" mass="20006">MAKGYRKLHAVEGQVGGEPLAPATTPHELLPSLLPALRAFARRFIQDAEEARDVAQEVAIRALSAKKIPQERSAYRSWLYQITRNTAVDAFRRRALPIPPGPDPVSPSLADRSVINAVAVRQALQRISEDHRRILLLIDVEGLSYAEAAQRLRIPPGTVMSRIARARAALLALLVEEEAIR</sequence>
<reference evidence="7 8" key="1">
    <citation type="submission" date="2019-12" db="EMBL/GenBank/DDBJ databases">
        <authorList>
            <person name="Yuan C.-G."/>
        </authorList>
    </citation>
    <scope>NUCLEOTIDE SEQUENCE [LARGE SCALE GENOMIC DNA]</scope>
    <source>
        <strain evidence="7 8">KCTC 23863</strain>
    </source>
</reference>
<dbReference type="AlphaFoldDB" id="A0A7X3SRI6"/>
<evidence type="ECO:0000256" key="3">
    <source>
        <dbReference type="ARBA" id="ARBA00023082"/>
    </source>
</evidence>
<proteinExistence type="inferred from homology"/>
<dbReference type="GO" id="GO:0003677">
    <property type="term" value="F:DNA binding"/>
    <property type="evidence" value="ECO:0007669"/>
    <property type="project" value="InterPro"/>
</dbReference>
<feature type="domain" description="RNA polymerase sigma factor 70 region 4 type 2" evidence="6">
    <location>
        <begin position="119"/>
        <end position="170"/>
    </location>
</feature>
<name>A0A7X3SRI6_9HYPH</name>
<dbReference type="InterPro" id="IPR013324">
    <property type="entry name" value="RNA_pol_sigma_r3/r4-like"/>
</dbReference>
<keyword evidence="8" id="KW-1185">Reference proteome</keyword>
<dbReference type="InterPro" id="IPR013325">
    <property type="entry name" value="RNA_pol_sigma_r2"/>
</dbReference>
<dbReference type="CDD" id="cd06171">
    <property type="entry name" value="Sigma70_r4"/>
    <property type="match status" value="1"/>
</dbReference>
<dbReference type="PANTHER" id="PTHR43133">
    <property type="entry name" value="RNA POLYMERASE ECF-TYPE SIGMA FACTO"/>
    <property type="match status" value="1"/>
</dbReference>
<evidence type="ECO:0000256" key="4">
    <source>
        <dbReference type="ARBA" id="ARBA00023163"/>
    </source>
</evidence>
<feature type="domain" description="RNA polymerase sigma-70 region 2" evidence="5">
    <location>
        <begin position="32"/>
        <end position="95"/>
    </location>
</feature>
<dbReference type="SUPFAM" id="SSF88946">
    <property type="entry name" value="Sigma2 domain of RNA polymerase sigma factors"/>
    <property type="match status" value="1"/>
</dbReference>
<dbReference type="GO" id="GO:0006352">
    <property type="term" value="P:DNA-templated transcription initiation"/>
    <property type="evidence" value="ECO:0007669"/>
    <property type="project" value="InterPro"/>
</dbReference>
<keyword evidence="4" id="KW-0804">Transcription</keyword>
<evidence type="ECO:0000256" key="1">
    <source>
        <dbReference type="ARBA" id="ARBA00010641"/>
    </source>
</evidence>
<protein>
    <submittedName>
        <fullName evidence="7">Sigma-70 family RNA polymerase sigma factor</fullName>
    </submittedName>
</protein>
<dbReference type="InterPro" id="IPR013249">
    <property type="entry name" value="RNA_pol_sigma70_r4_t2"/>
</dbReference>
<evidence type="ECO:0000313" key="8">
    <source>
        <dbReference type="Proteomes" id="UP000436483"/>
    </source>
</evidence>
<keyword evidence="3" id="KW-0731">Sigma factor</keyword>
<dbReference type="InterPro" id="IPR007627">
    <property type="entry name" value="RNA_pol_sigma70_r2"/>
</dbReference>
<dbReference type="NCBIfam" id="TIGR02937">
    <property type="entry name" value="sigma70-ECF"/>
    <property type="match status" value="1"/>
</dbReference>
<dbReference type="SUPFAM" id="SSF88659">
    <property type="entry name" value="Sigma3 and sigma4 domains of RNA polymerase sigma factors"/>
    <property type="match status" value="1"/>
</dbReference>
<evidence type="ECO:0000259" key="6">
    <source>
        <dbReference type="Pfam" id="PF08281"/>
    </source>
</evidence>
<reference evidence="7 8" key="2">
    <citation type="submission" date="2020-01" db="EMBL/GenBank/DDBJ databases">
        <title>Microvirga sp. nov., an arsenate reduction bacterium isolated from Tibet hotspring sediments.</title>
        <authorList>
            <person name="Xian W.-D."/>
            <person name="Li W.-J."/>
        </authorList>
    </citation>
    <scope>NUCLEOTIDE SEQUENCE [LARGE SCALE GENOMIC DNA]</scope>
    <source>
        <strain evidence="7 8">KCTC 23863</strain>
    </source>
</reference>
<dbReference type="RefSeq" id="WP_160887720.1">
    <property type="nucleotide sequence ID" value="NZ_WURB01000026.1"/>
</dbReference>
<dbReference type="InterPro" id="IPR036388">
    <property type="entry name" value="WH-like_DNA-bd_sf"/>
</dbReference>
<gene>
    <name evidence="7" type="ORF">GR328_22125</name>
</gene>